<feature type="compositionally biased region" description="Basic and acidic residues" evidence="1">
    <location>
        <begin position="25"/>
        <end position="34"/>
    </location>
</feature>
<keyword evidence="2" id="KW-0472">Membrane</keyword>
<keyword evidence="2" id="KW-1133">Transmembrane helix</keyword>
<reference evidence="3 4" key="1">
    <citation type="submission" date="2024-04" db="EMBL/GenBank/DDBJ databases">
        <title>Phyllosticta paracitricarpa is synonymous to the EU quarantine fungus P. citricarpa based on phylogenomic analyses.</title>
        <authorList>
            <consortium name="Lawrence Berkeley National Laboratory"/>
            <person name="Van Ingen-Buijs V.A."/>
            <person name="Van Westerhoven A.C."/>
            <person name="Haridas S."/>
            <person name="Skiadas P."/>
            <person name="Martin F."/>
            <person name="Groenewald J.Z."/>
            <person name="Crous P.W."/>
            <person name="Seidl M.F."/>
        </authorList>
    </citation>
    <scope>NUCLEOTIDE SEQUENCE [LARGE SCALE GENOMIC DNA]</scope>
    <source>
        <strain evidence="3 4">CBS 122670</strain>
    </source>
</reference>
<organism evidence="3 4">
    <name type="scientific">Phyllosticta citricarpa</name>
    <dbReference type="NCBI Taxonomy" id="55181"/>
    <lineage>
        <taxon>Eukaryota</taxon>
        <taxon>Fungi</taxon>
        <taxon>Dikarya</taxon>
        <taxon>Ascomycota</taxon>
        <taxon>Pezizomycotina</taxon>
        <taxon>Dothideomycetes</taxon>
        <taxon>Dothideomycetes incertae sedis</taxon>
        <taxon>Botryosphaeriales</taxon>
        <taxon>Phyllostictaceae</taxon>
        <taxon>Phyllosticta</taxon>
    </lineage>
</organism>
<feature type="transmembrane region" description="Helical" evidence="2">
    <location>
        <begin position="100"/>
        <end position="120"/>
    </location>
</feature>
<dbReference type="Proteomes" id="UP001365128">
    <property type="component" value="Unassembled WGS sequence"/>
</dbReference>
<protein>
    <submittedName>
        <fullName evidence="3">Uncharacterized protein</fullName>
    </submittedName>
</protein>
<sequence length="155" mass="17921">MAASVEISRPMRKATCPLTPPQLLNHDKLAKKGEPPSSHTRHKPSIFTRQRLELCPLQPVDLLISSLFLIRRQFWFKRYPISERQEDGHPILRGMWEQLLWIRIIFFFFFFFHSASLLFSPSNGVNKGRRTIRTAITGCAHGPNSFLLDGDEFGN</sequence>
<gene>
    <name evidence="3" type="ORF">IWX46DRAFT_128974</name>
</gene>
<evidence type="ECO:0000313" key="3">
    <source>
        <dbReference type="EMBL" id="KAK7543902.1"/>
    </source>
</evidence>
<evidence type="ECO:0000256" key="2">
    <source>
        <dbReference type="SAM" id="Phobius"/>
    </source>
</evidence>
<keyword evidence="4" id="KW-1185">Reference proteome</keyword>
<accession>A0ABR1MBI7</accession>
<dbReference type="EMBL" id="JBBPDW010000019">
    <property type="protein sequence ID" value="KAK7543902.1"/>
    <property type="molecule type" value="Genomic_DNA"/>
</dbReference>
<keyword evidence="2" id="KW-0812">Transmembrane</keyword>
<feature type="region of interest" description="Disordered" evidence="1">
    <location>
        <begin position="18"/>
        <end position="42"/>
    </location>
</feature>
<comment type="caution">
    <text evidence="3">The sequence shown here is derived from an EMBL/GenBank/DDBJ whole genome shotgun (WGS) entry which is preliminary data.</text>
</comment>
<name>A0ABR1MBI7_9PEZI</name>
<evidence type="ECO:0000256" key="1">
    <source>
        <dbReference type="SAM" id="MobiDB-lite"/>
    </source>
</evidence>
<evidence type="ECO:0000313" key="4">
    <source>
        <dbReference type="Proteomes" id="UP001365128"/>
    </source>
</evidence>
<proteinExistence type="predicted"/>